<feature type="transmembrane region" description="Helical" evidence="7">
    <location>
        <begin position="83"/>
        <end position="100"/>
    </location>
</feature>
<keyword evidence="6 7" id="KW-0472">Membrane</keyword>
<comment type="subcellular location">
    <subcellularLocation>
        <location evidence="1">Cell membrane</location>
        <topology evidence="1">Multi-pass membrane protein</topology>
    </subcellularLocation>
</comment>
<evidence type="ECO:0000259" key="8">
    <source>
        <dbReference type="Pfam" id="PF00892"/>
    </source>
</evidence>
<dbReference type="STRING" id="237069.SAMN05216498_2605"/>
<feature type="domain" description="EamA" evidence="8">
    <location>
        <begin position="23"/>
        <end position="152"/>
    </location>
</feature>
<accession>A0A1H0CNG5</accession>
<dbReference type="Pfam" id="PF00892">
    <property type="entry name" value="EamA"/>
    <property type="match status" value="2"/>
</dbReference>
<feature type="transmembrane region" description="Helical" evidence="7">
    <location>
        <begin position="163"/>
        <end position="185"/>
    </location>
</feature>
<feature type="transmembrane region" description="Helical" evidence="7">
    <location>
        <begin position="51"/>
        <end position="71"/>
    </location>
</feature>
<feature type="transmembrane region" description="Helical" evidence="7">
    <location>
        <begin position="138"/>
        <end position="157"/>
    </location>
</feature>
<feature type="transmembrane region" description="Helical" evidence="7">
    <location>
        <begin position="282"/>
        <end position="302"/>
    </location>
</feature>
<dbReference type="InterPro" id="IPR050638">
    <property type="entry name" value="AA-Vitamin_Transporters"/>
</dbReference>
<evidence type="ECO:0000313" key="10">
    <source>
        <dbReference type="Proteomes" id="UP000199334"/>
    </source>
</evidence>
<sequence length="308" mass="34515">MSYKKFENTYLNYLSQHKWLVWVMILTVVLIWGYAWTLMKEALQYMGPFTFSAFRFGTGTLAMFIIIGLLGATKLPKESTKHLVVVGILQTSIVFLLVMYGLKFVEAGKSSVLLYSMPIWSTLLAVIFLKEKTKTNKVVGLLIGLIGLFTILGWDIWVNQTPGVILGELLIVLSAISWGASNVYYRKKLSHLSQLQVNAYQMLFGTLGIILVAVLIEGGEPIHITPYSIYIILFTGVLASAFCFTAWFFLLSIIDMATATISTLLVPVFGLFFGWLLLDEPITWSITIGSFLILFGIFVTTIKKRKST</sequence>
<reference evidence="9 10" key="1">
    <citation type="submission" date="2016-10" db="EMBL/GenBank/DDBJ databases">
        <authorList>
            <person name="de Groot N.N."/>
        </authorList>
    </citation>
    <scope>NUCLEOTIDE SEQUENCE [LARGE SCALE GENOMIC DNA]</scope>
    <source>
        <strain evidence="9 10">CGMCC 1.3442</strain>
    </source>
</reference>
<evidence type="ECO:0000256" key="2">
    <source>
        <dbReference type="ARBA" id="ARBA00007362"/>
    </source>
</evidence>
<keyword evidence="3" id="KW-1003">Cell membrane</keyword>
<feature type="domain" description="EamA" evidence="8">
    <location>
        <begin position="166"/>
        <end position="301"/>
    </location>
</feature>
<evidence type="ECO:0000256" key="1">
    <source>
        <dbReference type="ARBA" id="ARBA00004651"/>
    </source>
</evidence>
<dbReference type="InterPro" id="IPR000620">
    <property type="entry name" value="EamA_dom"/>
</dbReference>
<evidence type="ECO:0000256" key="5">
    <source>
        <dbReference type="ARBA" id="ARBA00022989"/>
    </source>
</evidence>
<evidence type="ECO:0000256" key="6">
    <source>
        <dbReference type="ARBA" id="ARBA00023136"/>
    </source>
</evidence>
<dbReference type="SUPFAM" id="SSF103481">
    <property type="entry name" value="Multidrug resistance efflux transporter EmrE"/>
    <property type="match status" value="2"/>
</dbReference>
<feature type="transmembrane region" description="Helical" evidence="7">
    <location>
        <begin position="228"/>
        <end position="250"/>
    </location>
</feature>
<feature type="transmembrane region" description="Helical" evidence="7">
    <location>
        <begin position="257"/>
        <end position="276"/>
    </location>
</feature>
<name>A0A1H0CNG5_9BACI</name>
<dbReference type="OrthoDB" id="67135at2"/>
<keyword evidence="5 7" id="KW-1133">Transmembrane helix</keyword>
<protein>
    <submittedName>
        <fullName evidence="9">Permease of the drug/metabolite transporter (DMT) superfamily</fullName>
    </submittedName>
</protein>
<feature type="transmembrane region" description="Helical" evidence="7">
    <location>
        <begin position="197"/>
        <end position="216"/>
    </location>
</feature>
<dbReference type="PANTHER" id="PTHR32322">
    <property type="entry name" value="INNER MEMBRANE TRANSPORTER"/>
    <property type="match status" value="1"/>
</dbReference>
<dbReference type="AlphaFoldDB" id="A0A1H0CNG5"/>
<feature type="transmembrane region" description="Helical" evidence="7">
    <location>
        <begin position="20"/>
        <end position="39"/>
    </location>
</feature>
<keyword evidence="10" id="KW-1185">Reference proteome</keyword>
<comment type="similarity">
    <text evidence="2">Belongs to the EamA transporter family.</text>
</comment>
<evidence type="ECO:0000256" key="7">
    <source>
        <dbReference type="SAM" id="Phobius"/>
    </source>
</evidence>
<keyword evidence="4 7" id="KW-0812">Transmembrane</keyword>
<dbReference type="InterPro" id="IPR037185">
    <property type="entry name" value="EmrE-like"/>
</dbReference>
<dbReference type="RefSeq" id="WP_093857018.1">
    <property type="nucleotide sequence ID" value="NZ_BJVZ01000002.1"/>
</dbReference>
<evidence type="ECO:0000313" key="9">
    <source>
        <dbReference type="EMBL" id="SDN59392.1"/>
    </source>
</evidence>
<feature type="transmembrane region" description="Helical" evidence="7">
    <location>
        <begin position="112"/>
        <end position="129"/>
    </location>
</feature>
<evidence type="ECO:0000256" key="4">
    <source>
        <dbReference type="ARBA" id="ARBA00022692"/>
    </source>
</evidence>
<gene>
    <name evidence="9" type="ORF">SAMN05216498_2605</name>
</gene>
<organism evidence="9 10">
    <name type="scientific">Tenuibacillus multivorans</name>
    <dbReference type="NCBI Taxonomy" id="237069"/>
    <lineage>
        <taxon>Bacteria</taxon>
        <taxon>Bacillati</taxon>
        <taxon>Bacillota</taxon>
        <taxon>Bacilli</taxon>
        <taxon>Bacillales</taxon>
        <taxon>Bacillaceae</taxon>
        <taxon>Tenuibacillus</taxon>
    </lineage>
</organism>
<proteinExistence type="inferred from homology"/>
<dbReference type="Proteomes" id="UP000199334">
    <property type="component" value="Unassembled WGS sequence"/>
</dbReference>
<evidence type="ECO:0000256" key="3">
    <source>
        <dbReference type="ARBA" id="ARBA00022475"/>
    </source>
</evidence>
<dbReference type="EMBL" id="FNIG01000006">
    <property type="protein sequence ID" value="SDN59392.1"/>
    <property type="molecule type" value="Genomic_DNA"/>
</dbReference>
<dbReference type="Gene3D" id="1.10.3730.20">
    <property type="match status" value="1"/>
</dbReference>
<dbReference type="GO" id="GO:0005886">
    <property type="term" value="C:plasma membrane"/>
    <property type="evidence" value="ECO:0007669"/>
    <property type="project" value="UniProtKB-SubCell"/>
</dbReference>
<dbReference type="PANTHER" id="PTHR32322:SF18">
    <property type="entry name" value="S-ADENOSYLMETHIONINE_S-ADENOSYLHOMOCYSTEINE TRANSPORTER"/>
    <property type="match status" value="1"/>
</dbReference>